<evidence type="ECO:0000313" key="8">
    <source>
        <dbReference type="Proteomes" id="UP000007953"/>
    </source>
</evidence>
<reference evidence="7 8" key="1">
    <citation type="journal article" date="2011" name="J. Bacteriol.">
        <title>Complete genome sequence of the plant pathogen Ralstonia solanacearum strain Po82.</title>
        <authorList>
            <person name="Xu J."/>
            <person name="Zheng H.J."/>
            <person name="Liu L."/>
            <person name="Pan Z.C."/>
            <person name="Prior P."/>
            <person name="Tang B."/>
            <person name="Xu J.S."/>
            <person name="Zhang H."/>
            <person name="Tian Q."/>
            <person name="Zhang L.Q."/>
            <person name="Feng J."/>
        </authorList>
    </citation>
    <scope>NUCLEOTIDE SEQUENCE [LARGE SCALE GENOMIC DNA]</scope>
    <source>
        <strain evidence="8">Po82</strain>
    </source>
</reference>
<proteinExistence type="inferred from homology"/>
<evidence type="ECO:0000256" key="5">
    <source>
        <dbReference type="SAM" id="MobiDB-lite"/>
    </source>
</evidence>
<evidence type="ECO:0000256" key="2">
    <source>
        <dbReference type="ARBA" id="ARBA00022801"/>
    </source>
</evidence>
<dbReference type="EMBL" id="CP002820">
    <property type="protein sequence ID" value="AEG71843.1"/>
    <property type="molecule type" value="Genomic_DNA"/>
</dbReference>
<dbReference type="Pfam" id="PF00295">
    <property type="entry name" value="Glyco_hydro_28"/>
    <property type="match status" value="1"/>
</dbReference>
<dbReference type="InterPro" id="IPR011050">
    <property type="entry name" value="Pectin_lyase_fold/virulence"/>
</dbReference>
<dbReference type="SUPFAM" id="SSF51126">
    <property type="entry name" value="Pectin lyase-like"/>
    <property type="match status" value="1"/>
</dbReference>
<dbReference type="InterPro" id="IPR000743">
    <property type="entry name" value="Glyco_hydro_28"/>
</dbReference>
<sequence length="535" mass="55299">MNHRYTLLALAAAALSAGAHATGTSVTAPWGKVAEPSLPADSAVCKTLSASITPIKDSVDSVDGNPANSQPDASRIQSAIDNCAAGQAVKLVKGSAGESGFLSGSLKLKSGVTLWIDSGVTLFASRNPADYDNGLGTCGTATTSNDKSCNALIVARDTAGSGIVGAGAIDGRGGSLVTSGPNANQLTWWDIAYLNKTKGLHQQNPRLIQTYNGSAFTLYGVTVQNSPNFHIVTTGTSGVTAWGIKIVTPSLAYAVAGYKCPTGTTPDKVTPATCFTPETVKNTDGFDPGQSTNVVLAYSYISTGDDHVAIKASSGATRNLLFAHNHFYYGHGLSIGSETNGGVSNMLVTDLTMDGNNSSDDNDRSAGNGLRIKSDASRGGKVNNIVYDGICMRNVQVPLVFDPFYSSSKGTLYPNFTNIVVRNFHDLGSAKLTKRTMTFLGYEANKQKNPLKITLDNVVFDGTLPAFDGAHNGGPASPNGVHFTFGGTGPVSFADAIVTSSTTDVTVTGTPGTAAAVDCSKAFVPLKSVVPTSPI</sequence>
<feature type="compositionally biased region" description="Low complexity" evidence="5">
    <location>
        <begin position="354"/>
        <end position="369"/>
    </location>
</feature>
<dbReference type="GO" id="GO:0004650">
    <property type="term" value="F:polygalacturonase activity"/>
    <property type="evidence" value="ECO:0007669"/>
    <property type="project" value="InterPro"/>
</dbReference>
<feature type="signal peptide" evidence="6">
    <location>
        <begin position="1"/>
        <end position="21"/>
    </location>
</feature>
<accession>F6GBB3</accession>
<evidence type="ECO:0000313" key="7">
    <source>
        <dbReference type="EMBL" id="AEG71843.1"/>
    </source>
</evidence>
<dbReference type="Gene3D" id="2.160.20.10">
    <property type="entry name" value="Single-stranded right-handed beta-helix, Pectin lyase-like"/>
    <property type="match status" value="1"/>
</dbReference>
<dbReference type="GeneID" id="61364744"/>
<dbReference type="GO" id="GO:0005975">
    <property type="term" value="P:carbohydrate metabolic process"/>
    <property type="evidence" value="ECO:0007669"/>
    <property type="project" value="InterPro"/>
</dbReference>
<keyword evidence="6" id="KW-0732">Signal</keyword>
<dbReference type="PATRIC" id="fig|1031711.3.peg.4406"/>
<evidence type="ECO:0000256" key="1">
    <source>
        <dbReference type="ARBA" id="ARBA00008834"/>
    </source>
</evidence>
<feature type="region of interest" description="Disordered" evidence="5">
    <location>
        <begin position="354"/>
        <end position="373"/>
    </location>
</feature>
<keyword evidence="2 4" id="KW-0378">Hydrolase</keyword>
<gene>
    <name evidence="7" type="primary">pglA</name>
    <name evidence="7" type="ordered locus">RSPO_m01207</name>
</gene>
<evidence type="ECO:0000256" key="3">
    <source>
        <dbReference type="ARBA" id="ARBA00023295"/>
    </source>
</evidence>
<dbReference type="InterPro" id="IPR012334">
    <property type="entry name" value="Pectin_lyas_fold"/>
</dbReference>
<dbReference type="PANTHER" id="PTHR31339">
    <property type="entry name" value="PECTIN LYASE-RELATED"/>
    <property type="match status" value="1"/>
</dbReference>
<dbReference type="InterPro" id="IPR051801">
    <property type="entry name" value="GH28_Enzymes"/>
</dbReference>
<dbReference type="Proteomes" id="UP000007953">
    <property type="component" value="Plasmid megaplasmid"/>
</dbReference>
<protein>
    <submittedName>
        <fullName evidence="7">Polygalacturonase (Pga) (Pectinase) protein</fullName>
    </submittedName>
</protein>
<name>F6GBB3_RALS8</name>
<comment type="similarity">
    <text evidence="1 4">Belongs to the glycosyl hydrolase 28 family.</text>
</comment>
<dbReference type="PANTHER" id="PTHR31339:SF9">
    <property type="entry name" value="PLASMIN AND FIBRONECTIN-BINDING PROTEIN A"/>
    <property type="match status" value="1"/>
</dbReference>
<evidence type="ECO:0000256" key="4">
    <source>
        <dbReference type="RuleBase" id="RU361169"/>
    </source>
</evidence>
<dbReference type="AlphaFoldDB" id="F6GBB3"/>
<dbReference type="KEGG" id="rsn:RSPO_m01207"/>
<dbReference type="RefSeq" id="WP_014619427.1">
    <property type="nucleotide sequence ID" value="NC_017575.1"/>
</dbReference>
<keyword evidence="3 4" id="KW-0326">Glycosidase</keyword>
<geneLocation type="plasmid" evidence="8"/>
<dbReference type="PROSITE" id="PS00502">
    <property type="entry name" value="POLYGALACTURONASE"/>
    <property type="match status" value="1"/>
</dbReference>
<dbReference type="HOGENOM" id="CLU_016031_0_0_4"/>
<evidence type="ECO:0000256" key="6">
    <source>
        <dbReference type="SAM" id="SignalP"/>
    </source>
</evidence>
<organism evidence="7 8">
    <name type="scientific">Ralstonia solanacearum (strain Po82)</name>
    <dbReference type="NCBI Taxonomy" id="1031711"/>
    <lineage>
        <taxon>Bacteria</taxon>
        <taxon>Pseudomonadati</taxon>
        <taxon>Pseudomonadota</taxon>
        <taxon>Betaproteobacteria</taxon>
        <taxon>Burkholderiales</taxon>
        <taxon>Burkholderiaceae</taxon>
        <taxon>Ralstonia</taxon>
        <taxon>Ralstonia solanacearum species complex</taxon>
    </lineage>
</organism>
<feature type="chain" id="PRO_5003334678" evidence="6">
    <location>
        <begin position="22"/>
        <end position="535"/>
    </location>
</feature>
<keyword evidence="7" id="KW-0614">Plasmid</keyword>